<evidence type="ECO:0000313" key="5">
    <source>
        <dbReference type="Proteomes" id="UP001228044"/>
    </source>
</evidence>
<dbReference type="RefSeq" id="WP_290361077.1">
    <property type="nucleotide sequence ID" value="NZ_JAUHHC010000006.1"/>
</dbReference>
<dbReference type="Gene3D" id="3.40.80.10">
    <property type="entry name" value="Peptidoglycan recognition protein-like"/>
    <property type="match status" value="1"/>
</dbReference>
<comment type="caution">
    <text evidence="4">The sequence shown here is derived from an EMBL/GenBank/DDBJ whole genome shotgun (WGS) entry which is preliminary data.</text>
</comment>
<comment type="similarity">
    <text evidence="1">Belongs to the N-acetylmuramoyl-L-alanine amidase 2 family.</text>
</comment>
<dbReference type="SMART" id="SM00701">
    <property type="entry name" value="PGRP"/>
    <property type="match status" value="1"/>
</dbReference>
<sequence length="205" mass="22514">MMRAALLRRGLLAALPLLLAACAATPPPPPAIIPVAAWGGEPGPASGARQTISRITLHHQGETWVVGHDPAAYLRRLQQWSRLSKRWADIPYHYVIAPDGRIYAARPPEQAGDTNTEYDPRGHALVMLLGNFEEVEPSREQLLATAELMAWLARAHRLSPELIASHKDYSAQTVCPGRNLYAYLENGWLRRAVAARMAGQPAPPL</sequence>
<evidence type="ECO:0000256" key="2">
    <source>
        <dbReference type="SAM" id="SignalP"/>
    </source>
</evidence>
<dbReference type="PANTHER" id="PTHR11022:SF41">
    <property type="entry name" value="PEPTIDOGLYCAN-RECOGNITION PROTEIN LC-RELATED"/>
    <property type="match status" value="1"/>
</dbReference>
<accession>A0ABT8DYV1</accession>
<keyword evidence="5" id="KW-1185">Reference proteome</keyword>
<dbReference type="InterPro" id="IPR002502">
    <property type="entry name" value="Amidase_domain"/>
</dbReference>
<keyword evidence="2" id="KW-0732">Signal</keyword>
<proteinExistence type="inferred from homology"/>
<evidence type="ECO:0000259" key="3">
    <source>
        <dbReference type="SMART" id="SM00701"/>
    </source>
</evidence>
<feature type="domain" description="Peptidoglycan recognition protein family" evidence="3">
    <location>
        <begin position="30"/>
        <end position="170"/>
    </location>
</feature>
<dbReference type="SUPFAM" id="SSF55846">
    <property type="entry name" value="N-acetylmuramoyl-L-alanine amidase-like"/>
    <property type="match status" value="1"/>
</dbReference>
<dbReference type="EMBL" id="JAUHHC010000006">
    <property type="protein sequence ID" value="MDN3922762.1"/>
    <property type="molecule type" value="Genomic_DNA"/>
</dbReference>
<name>A0ABT8DYV1_9BURK</name>
<dbReference type="InterPro" id="IPR036505">
    <property type="entry name" value="Amidase/PGRP_sf"/>
</dbReference>
<dbReference type="Proteomes" id="UP001228044">
    <property type="component" value="Unassembled WGS sequence"/>
</dbReference>
<evidence type="ECO:0000256" key="1">
    <source>
        <dbReference type="ARBA" id="ARBA00007553"/>
    </source>
</evidence>
<reference evidence="4 5" key="1">
    <citation type="submission" date="2023-06" db="EMBL/GenBank/DDBJ databases">
        <title>Pelomonas sp. PFR6 16S ribosomal RNA gene Genome sequencing and assembly.</title>
        <authorList>
            <person name="Woo H."/>
        </authorList>
    </citation>
    <scope>NUCLEOTIDE SEQUENCE [LARGE SCALE GENOMIC DNA]</scope>
    <source>
        <strain evidence="4 5">PFR6</strain>
    </source>
</reference>
<dbReference type="InterPro" id="IPR015510">
    <property type="entry name" value="PGRP"/>
</dbReference>
<dbReference type="CDD" id="cd06583">
    <property type="entry name" value="PGRP"/>
    <property type="match status" value="1"/>
</dbReference>
<dbReference type="Pfam" id="PF01510">
    <property type="entry name" value="Amidase_2"/>
    <property type="match status" value="1"/>
</dbReference>
<evidence type="ECO:0000313" key="4">
    <source>
        <dbReference type="EMBL" id="MDN3922762.1"/>
    </source>
</evidence>
<protein>
    <submittedName>
        <fullName evidence="4">Peptidoglycan recognition family protein</fullName>
    </submittedName>
</protein>
<dbReference type="InterPro" id="IPR006619">
    <property type="entry name" value="PGRP_domain_met/bac"/>
</dbReference>
<feature type="chain" id="PRO_5047374164" evidence="2">
    <location>
        <begin position="24"/>
        <end position="205"/>
    </location>
</feature>
<feature type="signal peptide" evidence="2">
    <location>
        <begin position="1"/>
        <end position="23"/>
    </location>
</feature>
<organism evidence="4 5">
    <name type="scientific">Roseateles violae</name>
    <dbReference type="NCBI Taxonomy" id="3058042"/>
    <lineage>
        <taxon>Bacteria</taxon>
        <taxon>Pseudomonadati</taxon>
        <taxon>Pseudomonadota</taxon>
        <taxon>Betaproteobacteria</taxon>
        <taxon>Burkholderiales</taxon>
        <taxon>Sphaerotilaceae</taxon>
        <taxon>Roseateles</taxon>
    </lineage>
</organism>
<gene>
    <name evidence="4" type="ORF">QWJ38_20915</name>
</gene>
<dbReference type="PROSITE" id="PS51257">
    <property type="entry name" value="PROKAR_LIPOPROTEIN"/>
    <property type="match status" value="1"/>
</dbReference>
<dbReference type="PANTHER" id="PTHR11022">
    <property type="entry name" value="PEPTIDOGLYCAN RECOGNITION PROTEIN"/>
    <property type="match status" value="1"/>
</dbReference>